<evidence type="ECO:0000313" key="2">
    <source>
        <dbReference type="Proteomes" id="UP000805649"/>
    </source>
</evidence>
<sequence length="35" mass="3802">MWGSDDELGTLNLLTPSLVKKAMEDVVTGETIPLK</sequence>
<gene>
    <name evidence="1" type="ORF">CTRU02_214873</name>
</gene>
<dbReference type="Proteomes" id="UP000805649">
    <property type="component" value="Unassembled WGS sequence"/>
</dbReference>
<proteinExistence type="predicted"/>
<reference evidence="1 2" key="1">
    <citation type="journal article" date="2020" name="Phytopathology">
        <title>Genome Sequence Resources of Colletotrichum truncatum, C. plurivorum, C. musicola, and C. sojae: Four Species Pathogenic to Soybean (Glycine max).</title>
        <authorList>
            <person name="Rogerio F."/>
            <person name="Boufleur T.R."/>
            <person name="Ciampi-Guillardi M."/>
            <person name="Sukno S.A."/>
            <person name="Thon M.R."/>
            <person name="Massola Junior N.S."/>
            <person name="Baroncelli R."/>
        </authorList>
    </citation>
    <scope>NUCLEOTIDE SEQUENCE [LARGE SCALE GENOMIC DNA]</scope>
    <source>
        <strain evidence="1 2">CMES1059</strain>
    </source>
</reference>
<keyword evidence="2" id="KW-1185">Reference proteome</keyword>
<protein>
    <submittedName>
        <fullName evidence="1">Uncharacterized protein</fullName>
    </submittedName>
</protein>
<name>A0ACC3YDY0_COLTU</name>
<accession>A0ACC3YDY0</accession>
<dbReference type="EMBL" id="VUJX02000012">
    <property type="protein sequence ID" value="KAL0930053.1"/>
    <property type="molecule type" value="Genomic_DNA"/>
</dbReference>
<evidence type="ECO:0000313" key="1">
    <source>
        <dbReference type="EMBL" id="KAL0930053.1"/>
    </source>
</evidence>
<organism evidence="1 2">
    <name type="scientific">Colletotrichum truncatum</name>
    <name type="common">Anthracnose fungus</name>
    <name type="synonym">Colletotrichum capsici</name>
    <dbReference type="NCBI Taxonomy" id="5467"/>
    <lineage>
        <taxon>Eukaryota</taxon>
        <taxon>Fungi</taxon>
        <taxon>Dikarya</taxon>
        <taxon>Ascomycota</taxon>
        <taxon>Pezizomycotina</taxon>
        <taxon>Sordariomycetes</taxon>
        <taxon>Hypocreomycetidae</taxon>
        <taxon>Glomerellales</taxon>
        <taxon>Glomerellaceae</taxon>
        <taxon>Colletotrichum</taxon>
        <taxon>Colletotrichum truncatum species complex</taxon>
    </lineage>
</organism>
<comment type="caution">
    <text evidence="1">The sequence shown here is derived from an EMBL/GenBank/DDBJ whole genome shotgun (WGS) entry which is preliminary data.</text>
</comment>